<gene>
    <name evidence="2" type="ORF">CURHAP_LOCUS4450</name>
</gene>
<sequence>MSLAVRHLLRAEIARPELQLQKLLPKTRKLPKFLCQPKLPRLSKVNRDPRDDSLRNQSVEGSNSRQKTQLLADLTDMPTHPCRLAKVMQKIRRASEKPLRCELASRRPSDPKDYQKKKRKYISTLAERQGLSKQKGSFEKLQNSTEPARAP</sequence>
<reference evidence="2 3" key="1">
    <citation type="submission" date="2020-05" db="EMBL/GenBank/DDBJ databases">
        <authorList>
            <person name="Campoy J."/>
            <person name="Schneeberger K."/>
            <person name="Spophaly S."/>
        </authorList>
    </citation>
    <scope>NUCLEOTIDE SEQUENCE [LARGE SCALE GENOMIC DNA]</scope>
    <source>
        <strain evidence="2">PruArmRojPasFocal</strain>
    </source>
</reference>
<feature type="compositionally biased region" description="Basic and acidic residues" evidence="1">
    <location>
        <begin position="45"/>
        <end position="54"/>
    </location>
</feature>
<feature type="region of interest" description="Disordered" evidence="1">
    <location>
        <begin position="95"/>
        <end position="151"/>
    </location>
</feature>
<dbReference type="Proteomes" id="UP000507222">
    <property type="component" value="Unassembled WGS sequence"/>
</dbReference>
<evidence type="ECO:0000313" key="2">
    <source>
        <dbReference type="EMBL" id="CAB4263706.1"/>
    </source>
</evidence>
<organism evidence="2 3">
    <name type="scientific">Prunus armeniaca</name>
    <name type="common">Apricot</name>
    <name type="synonym">Armeniaca vulgaris</name>
    <dbReference type="NCBI Taxonomy" id="36596"/>
    <lineage>
        <taxon>Eukaryota</taxon>
        <taxon>Viridiplantae</taxon>
        <taxon>Streptophyta</taxon>
        <taxon>Embryophyta</taxon>
        <taxon>Tracheophyta</taxon>
        <taxon>Spermatophyta</taxon>
        <taxon>Magnoliopsida</taxon>
        <taxon>eudicotyledons</taxon>
        <taxon>Gunneridae</taxon>
        <taxon>Pentapetalae</taxon>
        <taxon>rosids</taxon>
        <taxon>fabids</taxon>
        <taxon>Rosales</taxon>
        <taxon>Rosaceae</taxon>
        <taxon>Amygdaloideae</taxon>
        <taxon>Amygdaleae</taxon>
        <taxon>Prunus</taxon>
    </lineage>
</organism>
<evidence type="ECO:0000256" key="1">
    <source>
        <dbReference type="SAM" id="MobiDB-lite"/>
    </source>
</evidence>
<feature type="compositionally biased region" description="Basic and acidic residues" evidence="1">
    <location>
        <begin position="95"/>
        <end position="114"/>
    </location>
</feature>
<dbReference type="AlphaFoldDB" id="A0A6J5TIF5"/>
<evidence type="ECO:0000313" key="3">
    <source>
        <dbReference type="Proteomes" id="UP000507222"/>
    </source>
</evidence>
<name>A0A6J5TIF5_PRUAR</name>
<protein>
    <submittedName>
        <fullName evidence="2">Uncharacterized protein</fullName>
    </submittedName>
</protein>
<accession>A0A6J5TIF5</accession>
<dbReference type="EMBL" id="CAEKDK010000001">
    <property type="protein sequence ID" value="CAB4263706.1"/>
    <property type="molecule type" value="Genomic_DNA"/>
</dbReference>
<proteinExistence type="predicted"/>
<feature type="compositionally biased region" description="Polar residues" evidence="1">
    <location>
        <begin position="55"/>
        <end position="69"/>
    </location>
</feature>
<feature type="region of interest" description="Disordered" evidence="1">
    <location>
        <begin position="40"/>
        <end position="77"/>
    </location>
</feature>
<feature type="compositionally biased region" description="Polar residues" evidence="1">
    <location>
        <begin position="131"/>
        <end position="151"/>
    </location>
</feature>